<sequence length="266" mass="29423">MTWDPELYARYDSHRARPFLDLVARVHAEEPRTVADLGCGTGVLTESLTRRWPGARVEGIDSSPEMVARAVAPPDGNARFRVRLGDLREWRASGTDVVVSNAALQWVPEHRDLLRAWAAELAPGAWLAWQVPGNFAAPSHALLRELAESPRWSRRLPLRSRPGWLGDALRGTATVDDPAGYARLLLDAGCTADVWETTYLHLLQGPDPVLNWVRATALRPIAGLLDAGDLAAFEAEYAALLREAYPPGPHGTLFPFRRIFCVGRRN</sequence>
<organism evidence="6 7">
    <name type="scientific">Marinactinospora rubrisoli</name>
    <dbReference type="NCBI Taxonomy" id="2715399"/>
    <lineage>
        <taxon>Bacteria</taxon>
        <taxon>Bacillati</taxon>
        <taxon>Actinomycetota</taxon>
        <taxon>Actinomycetes</taxon>
        <taxon>Streptosporangiales</taxon>
        <taxon>Nocardiopsidaceae</taxon>
        <taxon>Marinactinospora</taxon>
    </lineage>
</organism>
<dbReference type="PANTHER" id="PTHR43861">
    <property type="entry name" value="TRANS-ACONITATE 2-METHYLTRANSFERASE-RELATED"/>
    <property type="match status" value="1"/>
</dbReference>
<dbReference type="RefSeq" id="WP_379871888.1">
    <property type="nucleotide sequence ID" value="NZ_JBHTBH010000007.1"/>
</dbReference>
<dbReference type="InterPro" id="IPR023506">
    <property type="entry name" value="Trans-aconitate_MeTrfase"/>
</dbReference>
<dbReference type="PANTHER" id="PTHR43861:SF1">
    <property type="entry name" value="TRANS-ACONITATE 2-METHYLTRANSFERASE"/>
    <property type="match status" value="1"/>
</dbReference>
<proteinExistence type="inferred from homology"/>
<dbReference type="HAMAP" id="MF_00560">
    <property type="entry name" value="Tran_acon_Me_trans"/>
    <property type="match status" value="1"/>
</dbReference>
<dbReference type="InterPro" id="IPR029063">
    <property type="entry name" value="SAM-dependent_MTases_sf"/>
</dbReference>
<dbReference type="CDD" id="cd02440">
    <property type="entry name" value="AdoMet_MTases"/>
    <property type="match status" value="1"/>
</dbReference>
<name>A0ABW2KIU0_9ACTN</name>
<accession>A0ABW2KIU0</accession>
<dbReference type="SUPFAM" id="SSF53335">
    <property type="entry name" value="S-adenosyl-L-methionine-dependent methyltransferases"/>
    <property type="match status" value="1"/>
</dbReference>
<comment type="catalytic activity">
    <reaction evidence="5">
        <text>trans-aconitate + S-adenosyl-L-methionine = (E)-3-(methoxycarbonyl)pent-2-enedioate + S-adenosyl-L-homocysteine</text>
        <dbReference type="Rhea" id="RHEA:14969"/>
        <dbReference type="ChEBI" id="CHEBI:15708"/>
        <dbReference type="ChEBI" id="CHEBI:57470"/>
        <dbReference type="ChEBI" id="CHEBI:57856"/>
        <dbReference type="ChEBI" id="CHEBI:59789"/>
        <dbReference type="EC" id="2.1.1.144"/>
    </reaction>
</comment>
<dbReference type="GO" id="GO:0030798">
    <property type="term" value="F:trans-aconitate 2-methyltransferase activity"/>
    <property type="evidence" value="ECO:0007669"/>
    <property type="project" value="UniProtKB-EC"/>
</dbReference>
<comment type="function">
    <text evidence="5">Catalyzes the S-adenosylmethionine monomethyl esterification of trans-aconitate.</text>
</comment>
<dbReference type="GO" id="GO:0032259">
    <property type="term" value="P:methylation"/>
    <property type="evidence" value="ECO:0007669"/>
    <property type="project" value="UniProtKB-KW"/>
</dbReference>
<keyword evidence="7" id="KW-1185">Reference proteome</keyword>
<keyword evidence="2 5" id="KW-0489">Methyltransferase</keyword>
<keyword evidence="4 5" id="KW-0949">S-adenosyl-L-methionine</keyword>
<comment type="similarity">
    <text evidence="5">Belongs to the methyltransferase superfamily. Tam family.</text>
</comment>
<dbReference type="EC" id="2.1.1.144" evidence="5"/>
<gene>
    <name evidence="5" type="primary">tam</name>
    <name evidence="6" type="ORF">ACFQRF_15955</name>
</gene>
<evidence type="ECO:0000256" key="5">
    <source>
        <dbReference type="HAMAP-Rule" id="MF_00560"/>
    </source>
</evidence>
<dbReference type="NCBIfam" id="NF010703">
    <property type="entry name" value="PRK14103.1"/>
    <property type="match status" value="1"/>
</dbReference>
<dbReference type="Pfam" id="PF13489">
    <property type="entry name" value="Methyltransf_23"/>
    <property type="match status" value="1"/>
</dbReference>
<dbReference type="Gene3D" id="3.40.50.150">
    <property type="entry name" value="Vaccinia Virus protein VP39"/>
    <property type="match status" value="1"/>
</dbReference>
<evidence type="ECO:0000256" key="4">
    <source>
        <dbReference type="ARBA" id="ARBA00022691"/>
    </source>
</evidence>
<keyword evidence="3 5" id="KW-0808">Transferase</keyword>
<evidence type="ECO:0000313" key="6">
    <source>
        <dbReference type="EMBL" id="MFC7329230.1"/>
    </source>
</evidence>
<evidence type="ECO:0000313" key="7">
    <source>
        <dbReference type="Proteomes" id="UP001596540"/>
    </source>
</evidence>
<comment type="subcellular location">
    <subcellularLocation>
        <location evidence="5">Cytoplasm</location>
    </subcellularLocation>
</comment>
<comment type="caution">
    <text evidence="6">The sequence shown here is derived from an EMBL/GenBank/DDBJ whole genome shotgun (WGS) entry which is preliminary data.</text>
</comment>
<dbReference type="Proteomes" id="UP001596540">
    <property type="component" value="Unassembled WGS sequence"/>
</dbReference>
<dbReference type="InterPro" id="IPR023149">
    <property type="entry name" value="Trans_acon_MeTrfase_C"/>
</dbReference>
<protein>
    <recommendedName>
        <fullName evidence="5">Trans-aconitate 2-methyltransferase</fullName>
        <ecNumber evidence="5">2.1.1.144</ecNumber>
    </recommendedName>
</protein>
<reference evidence="7" key="1">
    <citation type="journal article" date="2019" name="Int. J. Syst. Evol. Microbiol.">
        <title>The Global Catalogue of Microorganisms (GCM) 10K type strain sequencing project: providing services to taxonomists for standard genome sequencing and annotation.</title>
        <authorList>
            <consortium name="The Broad Institute Genomics Platform"/>
            <consortium name="The Broad Institute Genome Sequencing Center for Infectious Disease"/>
            <person name="Wu L."/>
            <person name="Ma J."/>
        </authorList>
    </citation>
    <scope>NUCLEOTIDE SEQUENCE [LARGE SCALE GENOMIC DNA]</scope>
    <source>
        <strain evidence="7">CGMCC 4.7382</strain>
    </source>
</reference>
<keyword evidence="1 5" id="KW-0963">Cytoplasm</keyword>
<evidence type="ECO:0000256" key="1">
    <source>
        <dbReference type="ARBA" id="ARBA00022490"/>
    </source>
</evidence>
<evidence type="ECO:0000256" key="3">
    <source>
        <dbReference type="ARBA" id="ARBA00022679"/>
    </source>
</evidence>
<dbReference type="Gene3D" id="1.10.150.290">
    <property type="entry name" value="S-adenosyl-L-methionine-dependent methyltransferases"/>
    <property type="match status" value="1"/>
</dbReference>
<evidence type="ECO:0000256" key="2">
    <source>
        <dbReference type="ARBA" id="ARBA00022603"/>
    </source>
</evidence>
<dbReference type="EMBL" id="JBHTBH010000007">
    <property type="protein sequence ID" value="MFC7329230.1"/>
    <property type="molecule type" value="Genomic_DNA"/>
</dbReference>